<dbReference type="AlphaFoldDB" id="A0A068UVY4"/>
<dbReference type="EMBL" id="HG739152">
    <property type="protein sequence ID" value="CDP12581.1"/>
    <property type="molecule type" value="Genomic_DNA"/>
</dbReference>
<dbReference type="Gene3D" id="2.60.120.330">
    <property type="entry name" value="B-lactam Antibiotic, Isopenicillin N Synthase, Chain"/>
    <property type="match status" value="1"/>
</dbReference>
<dbReference type="Pfam" id="PF03171">
    <property type="entry name" value="2OG-FeII_Oxy"/>
    <property type="match status" value="1"/>
</dbReference>
<dbReference type="PANTHER" id="PTHR47990">
    <property type="entry name" value="2-OXOGLUTARATE (2OG) AND FE(II)-DEPENDENT OXYGENASE SUPERFAMILY PROTEIN-RELATED"/>
    <property type="match status" value="1"/>
</dbReference>
<dbReference type="InterPro" id="IPR050231">
    <property type="entry name" value="Iron_ascorbate_oxido_reductase"/>
</dbReference>
<organism evidence="2 3">
    <name type="scientific">Coffea canephora</name>
    <name type="common">Robusta coffee</name>
    <dbReference type="NCBI Taxonomy" id="49390"/>
    <lineage>
        <taxon>Eukaryota</taxon>
        <taxon>Viridiplantae</taxon>
        <taxon>Streptophyta</taxon>
        <taxon>Embryophyta</taxon>
        <taxon>Tracheophyta</taxon>
        <taxon>Spermatophyta</taxon>
        <taxon>Magnoliopsida</taxon>
        <taxon>eudicotyledons</taxon>
        <taxon>Gunneridae</taxon>
        <taxon>Pentapetalae</taxon>
        <taxon>asterids</taxon>
        <taxon>lamiids</taxon>
        <taxon>Gentianales</taxon>
        <taxon>Rubiaceae</taxon>
        <taxon>Ixoroideae</taxon>
        <taxon>Gardenieae complex</taxon>
        <taxon>Bertiereae - Coffeeae clade</taxon>
        <taxon>Coffeeae</taxon>
        <taxon>Coffea</taxon>
    </lineage>
</organism>
<evidence type="ECO:0000259" key="1">
    <source>
        <dbReference type="Pfam" id="PF03171"/>
    </source>
</evidence>
<dbReference type="OMA" id="HWFIVEP"/>
<dbReference type="InParanoid" id="A0A068UVY4"/>
<protein>
    <recommendedName>
        <fullName evidence="1">Isopenicillin N synthase-like Fe(2+) 2OG dioxygenase domain-containing protein</fullName>
    </recommendedName>
</protein>
<keyword evidence="3" id="KW-1185">Reference proteome</keyword>
<evidence type="ECO:0000313" key="3">
    <source>
        <dbReference type="Proteomes" id="UP000295252"/>
    </source>
</evidence>
<dbReference type="PhylomeDB" id="A0A068UVY4"/>
<name>A0A068UVY4_COFCA</name>
<dbReference type="InterPro" id="IPR027443">
    <property type="entry name" value="IPNS-like_sf"/>
</dbReference>
<dbReference type="InterPro" id="IPR044861">
    <property type="entry name" value="IPNS-like_FE2OG_OXY"/>
</dbReference>
<feature type="domain" description="Isopenicillin N synthase-like Fe(2+) 2OG dioxygenase" evidence="1">
    <location>
        <begin position="14"/>
        <end position="66"/>
    </location>
</feature>
<dbReference type="Proteomes" id="UP000295252">
    <property type="component" value="Chromosome XI"/>
</dbReference>
<sequence>MKLISSFSQLAELKHWFIVEPKSRILGLKPELEFLAISNGEFKSYLHRAIVNRYKERISVAYFVCPREDKLIKPPEDLVERQASRKYPNFKWLDLLDFTQKHYRADGATLQNFTKWLMSSNKIYS</sequence>
<evidence type="ECO:0000313" key="2">
    <source>
        <dbReference type="EMBL" id="CDP12581.1"/>
    </source>
</evidence>
<reference evidence="3" key="1">
    <citation type="journal article" date="2014" name="Science">
        <title>The coffee genome provides insight into the convergent evolution of caffeine biosynthesis.</title>
        <authorList>
            <person name="Denoeud F."/>
            <person name="Carretero-Paulet L."/>
            <person name="Dereeper A."/>
            <person name="Droc G."/>
            <person name="Guyot R."/>
            <person name="Pietrella M."/>
            <person name="Zheng C."/>
            <person name="Alberti A."/>
            <person name="Anthony F."/>
            <person name="Aprea G."/>
            <person name="Aury J.M."/>
            <person name="Bento P."/>
            <person name="Bernard M."/>
            <person name="Bocs S."/>
            <person name="Campa C."/>
            <person name="Cenci A."/>
            <person name="Combes M.C."/>
            <person name="Crouzillat D."/>
            <person name="Da Silva C."/>
            <person name="Daddiego L."/>
            <person name="De Bellis F."/>
            <person name="Dussert S."/>
            <person name="Garsmeur O."/>
            <person name="Gayraud T."/>
            <person name="Guignon V."/>
            <person name="Jahn K."/>
            <person name="Jamilloux V."/>
            <person name="Joet T."/>
            <person name="Labadie K."/>
            <person name="Lan T."/>
            <person name="Leclercq J."/>
            <person name="Lepelley M."/>
            <person name="Leroy T."/>
            <person name="Li L.T."/>
            <person name="Librado P."/>
            <person name="Lopez L."/>
            <person name="Munoz A."/>
            <person name="Noel B."/>
            <person name="Pallavicini A."/>
            <person name="Perrotta G."/>
            <person name="Poncet V."/>
            <person name="Pot D."/>
            <person name="Priyono X."/>
            <person name="Rigoreau M."/>
            <person name="Rouard M."/>
            <person name="Rozas J."/>
            <person name="Tranchant-Dubreuil C."/>
            <person name="VanBuren R."/>
            <person name="Zhang Q."/>
            <person name="Andrade A.C."/>
            <person name="Argout X."/>
            <person name="Bertrand B."/>
            <person name="de Kochko A."/>
            <person name="Graziosi G."/>
            <person name="Henry R.J."/>
            <person name="Jayarama X."/>
            <person name="Ming R."/>
            <person name="Nagai C."/>
            <person name="Rounsley S."/>
            <person name="Sankoff D."/>
            <person name="Giuliano G."/>
            <person name="Albert V.A."/>
            <person name="Wincker P."/>
            <person name="Lashermes P."/>
        </authorList>
    </citation>
    <scope>NUCLEOTIDE SEQUENCE [LARGE SCALE GENOMIC DNA]</scope>
    <source>
        <strain evidence="3">cv. DH200-94</strain>
    </source>
</reference>
<dbReference type="SUPFAM" id="SSF51197">
    <property type="entry name" value="Clavaminate synthase-like"/>
    <property type="match status" value="1"/>
</dbReference>
<dbReference type="STRING" id="49390.A0A068UVY4"/>
<accession>A0A068UVY4</accession>
<gene>
    <name evidence="2" type="ORF">GSCOC_T00036242001</name>
</gene>
<dbReference type="Gramene" id="CDP12581">
    <property type="protein sequence ID" value="CDP12581"/>
    <property type="gene ID" value="GSCOC_T00036242001"/>
</dbReference>
<proteinExistence type="predicted"/>